<organism evidence="1 2">
    <name type="scientific">Candidatus Infernicultor aquiphilus</name>
    <dbReference type="NCBI Taxonomy" id="1805029"/>
    <lineage>
        <taxon>Bacteria</taxon>
        <taxon>Pseudomonadati</taxon>
        <taxon>Atribacterota</taxon>
        <taxon>Candidatus Phoenicimicrobiia</taxon>
        <taxon>Candidatus Pheonicimicrobiales</taxon>
        <taxon>Candidatus Phoenicimicrobiaceae</taxon>
        <taxon>Candidatus Infernicultor</taxon>
    </lineage>
</organism>
<comment type="caution">
    <text evidence="1">The sequence shown here is derived from an EMBL/GenBank/DDBJ whole genome shotgun (WGS) entry which is preliminary data.</text>
</comment>
<sequence>MPLPLLQGYLTNIRNLRAEENLISLTLLNDPKPTWQIDYKKSKSKIGQLAKRLNEELEQDNPYWKNEKLDREGLHRLKGIITEAQTRGKNV</sequence>
<dbReference type="EMBL" id="PFKO01000263">
    <property type="protein sequence ID" value="PIY32077.1"/>
    <property type="molecule type" value="Genomic_DNA"/>
</dbReference>
<name>A0A2M7PP42_9BACT</name>
<dbReference type="RefSeq" id="WP_406607883.1">
    <property type="nucleotide sequence ID" value="NZ_PFKO01000263.1"/>
</dbReference>
<protein>
    <submittedName>
        <fullName evidence="1">Uncharacterized protein</fullName>
    </submittedName>
</protein>
<reference evidence="1 2" key="1">
    <citation type="submission" date="2017-09" db="EMBL/GenBank/DDBJ databases">
        <title>Depth-based differentiation of microbial function through sediment-hosted aquifers and enrichment of novel symbionts in the deep terrestrial subsurface.</title>
        <authorList>
            <person name="Probst A.J."/>
            <person name="Ladd B."/>
            <person name="Jarett J.K."/>
            <person name="Geller-Mcgrath D.E."/>
            <person name="Sieber C.M."/>
            <person name="Emerson J.B."/>
            <person name="Anantharaman K."/>
            <person name="Thomas B.C."/>
            <person name="Malmstrom R."/>
            <person name="Stieglmeier M."/>
            <person name="Klingl A."/>
            <person name="Woyke T."/>
            <person name="Ryan C.M."/>
            <person name="Banfield J.F."/>
        </authorList>
    </citation>
    <scope>NUCLEOTIDE SEQUENCE [LARGE SCALE GENOMIC DNA]</scope>
    <source>
        <strain evidence="1">CG_4_10_14_3_um_filter_34_13</strain>
    </source>
</reference>
<dbReference type="AlphaFoldDB" id="A0A2M7PP42"/>
<evidence type="ECO:0000313" key="1">
    <source>
        <dbReference type="EMBL" id="PIY32077.1"/>
    </source>
</evidence>
<proteinExistence type="predicted"/>
<evidence type="ECO:0000313" key="2">
    <source>
        <dbReference type="Proteomes" id="UP000230646"/>
    </source>
</evidence>
<gene>
    <name evidence="1" type="ORF">COZ07_06985</name>
</gene>
<dbReference type="Proteomes" id="UP000230646">
    <property type="component" value="Unassembled WGS sequence"/>
</dbReference>
<accession>A0A2M7PP42</accession>